<dbReference type="KEGG" id="aprc:113855204"/>
<dbReference type="Pfam" id="PF08284">
    <property type="entry name" value="RVP_2"/>
    <property type="match status" value="1"/>
</dbReference>
<dbReference type="SUPFAM" id="SSF56672">
    <property type="entry name" value="DNA/RNA polymerases"/>
    <property type="match status" value="1"/>
</dbReference>
<accession>A0A8B8KHZ9</accession>
<evidence type="ECO:0000313" key="2">
    <source>
        <dbReference type="RefSeq" id="XP_027342544.1"/>
    </source>
</evidence>
<proteinExistence type="predicted"/>
<protein>
    <submittedName>
        <fullName evidence="2">Uncharacterized protein LOC113855204</fullName>
    </submittedName>
</protein>
<dbReference type="PANTHER" id="PTHR15503">
    <property type="entry name" value="LDOC1 RELATED"/>
    <property type="match status" value="1"/>
</dbReference>
<reference evidence="1" key="1">
    <citation type="journal article" date="2019" name="Toxins">
        <title>Detection of Abrin-Like and Prepropulchellin-Like Toxin Genes and Transcripts Using Whole Genome Sequencing and Full-Length Transcript Sequencing of Abrus precatorius.</title>
        <authorList>
            <person name="Hovde B.T."/>
            <person name="Daligault H.E."/>
            <person name="Hanschen E.R."/>
            <person name="Kunde Y.A."/>
            <person name="Johnson M.B."/>
            <person name="Starkenburg S.R."/>
            <person name="Johnson S.L."/>
        </authorList>
    </citation>
    <scope>NUCLEOTIDE SEQUENCE [LARGE SCALE GENOMIC DNA]</scope>
</reference>
<dbReference type="Gene3D" id="3.10.10.10">
    <property type="entry name" value="HIV Type 1 Reverse Transcriptase, subunit A, domain 1"/>
    <property type="match status" value="1"/>
</dbReference>
<organism evidence="1 2">
    <name type="scientific">Abrus precatorius</name>
    <name type="common">Indian licorice</name>
    <name type="synonym">Glycine abrus</name>
    <dbReference type="NCBI Taxonomy" id="3816"/>
    <lineage>
        <taxon>Eukaryota</taxon>
        <taxon>Viridiplantae</taxon>
        <taxon>Streptophyta</taxon>
        <taxon>Embryophyta</taxon>
        <taxon>Tracheophyta</taxon>
        <taxon>Spermatophyta</taxon>
        <taxon>Magnoliopsida</taxon>
        <taxon>eudicotyledons</taxon>
        <taxon>Gunneridae</taxon>
        <taxon>Pentapetalae</taxon>
        <taxon>rosids</taxon>
        <taxon>fabids</taxon>
        <taxon>Fabales</taxon>
        <taxon>Fabaceae</taxon>
        <taxon>Papilionoideae</taxon>
        <taxon>50 kb inversion clade</taxon>
        <taxon>NPAAA clade</taxon>
        <taxon>indigoferoid/millettioid clade</taxon>
        <taxon>Abreae</taxon>
        <taxon>Abrus</taxon>
    </lineage>
</organism>
<name>A0A8B8KHZ9_ABRPR</name>
<evidence type="ECO:0000313" key="1">
    <source>
        <dbReference type="Proteomes" id="UP000694853"/>
    </source>
</evidence>
<dbReference type="InterPro" id="IPR032567">
    <property type="entry name" value="RTL1-rel"/>
</dbReference>
<reference evidence="2" key="2">
    <citation type="submission" date="2025-08" db="UniProtKB">
        <authorList>
            <consortium name="RefSeq"/>
        </authorList>
    </citation>
    <scope>IDENTIFICATION</scope>
    <source>
        <tissue evidence="2">Young leaves</tissue>
    </source>
</reference>
<dbReference type="GeneID" id="113855204"/>
<dbReference type="PANTHER" id="PTHR15503:SF45">
    <property type="entry name" value="RNA-DIRECTED DNA POLYMERASE HOMOLOG"/>
    <property type="match status" value="1"/>
</dbReference>
<sequence length="175" mass="19836">MSGAKASQSEELIRGKYVIKGRLLDVLFDSSATHSFVSVDCVKCLDLHVTELPCNVMVTTPTEIPRLLSQGTWENTVDTKAFMVMLSIEDESGVEPEYILVVRDFLEVFPEDVSELPPEREIQFAIDLIPRASPISVVLYRMSPVELAEVKKQVEDLLQKQFVRRVCHYGEHYCS</sequence>
<dbReference type="RefSeq" id="XP_027342544.1">
    <property type="nucleotide sequence ID" value="XM_027486743.1"/>
</dbReference>
<gene>
    <name evidence="2" type="primary">LOC113855204</name>
</gene>
<dbReference type="AlphaFoldDB" id="A0A8B8KHZ9"/>
<dbReference type="Proteomes" id="UP000694853">
    <property type="component" value="Unplaced"/>
</dbReference>
<keyword evidence="1" id="KW-1185">Reference proteome</keyword>
<dbReference type="InterPro" id="IPR043502">
    <property type="entry name" value="DNA/RNA_pol_sf"/>
</dbReference>
<dbReference type="OrthoDB" id="1435494at2759"/>